<evidence type="ECO:0000313" key="1">
    <source>
        <dbReference type="EMBL" id="EGG18257.1"/>
    </source>
</evidence>
<name>F4Q0A6_CACFS</name>
<dbReference type="EMBL" id="GL883018">
    <property type="protein sequence ID" value="EGG18257.1"/>
    <property type="molecule type" value="Genomic_DNA"/>
</dbReference>
<dbReference type="RefSeq" id="XP_004357080.1">
    <property type="nucleotide sequence ID" value="XM_004357025.1"/>
</dbReference>
<dbReference type="AlphaFoldDB" id="F4Q0A6"/>
<organism evidence="1 2">
    <name type="scientific">Cavenderia fasciculata</name>
    <name type="common">Slime mold</name>
    <name type="synonym">Dictyostelium fasciculatum</name>
    <dbReference type="NCBI Taxonomy" id="261658"/>
    <lineage>
        <taxon>Eukaryota</taxon>
        <taxon>Amoebozoa</taxon>
        <taxon>Evosea</taxon>
        <taxon>Eumycetozoa</taxon>
        <taxon>Dictyostelia</taxon>
        <taxon>Acytosteliales</taxon>
        <taxon>Cavenderiaceae</taxon>
        <taxon>Cavenderia</taxon>
    </lineage>
</organism>
<dbReference type="KEGG" id="dfa:DFA_03748"/>
<gene>
    <name evidence="1" type="ORF">DFA_03748</name>
</gene>
<accession>F4Q0A6</accession>
<sequence>MREVDDHGGGDMLNMFEYVTYEACAMSTCYIRNGQREHVTELPRDVTTPDKYHCTACADSLQMNWLSRLEHWQYSVTKEKPDDQSFGGK</sequence>
<proteinExistence type="predicted"/>
<keyword evidence="2" id="KW-1185">Reference proteome</keyword>
<dbReference type="Proteomes" id="UP000007797">
    <property type="component" value="Unassembled WGS sequence"/>
</dbReference>
<protein>
    <submittedName>
        <fullName evidence="1">Uncharacterized protein</fullName>
    </submittedName>
</protein>
<reference evidence="2" key="1">
    <citation type="journal article" date="2011" name="Genome Res.">
        <title>Phylogeny-wide analysis of social amoeba genomes highlights ancient origins for complex intercellular communication.</title>
        <authorList>
            <person name="Heidel A.J."/>
            <person name="Lawal H.M."/>
            <person name="Felder M."/>
            <person name="Schilde C."/>
            <person name="Helps N.R."/>
            <person name="Tunggal B."/>
            <person name="Rivero F."/>
            <person name="John U."/>
            <person name="Schleicher M."/>
            <person name="Eichinger L."/>
            <person name="Platzer M."/>
            <person name="Noegel A.A."/>
            <person name="Schaap P."/>
            <person name="Gloeckner G."/>
        </authorList>
    </citation>
    <scope>NUCLEOTIDE SEQUENCE [LARGE SCALE GENOMIC DNA]</scope>
    <source>
        <strain evidence="2">SH3</strain>
    </source>
</reference>
<dbReference type="GeneID" id="14870247"/>
<evidence type="ECO:0000313" key="2">
    <source>
        <dbReference type="Proteomes" id="UP000007797"/>
    </source>
</evidence>